<dbReference type="OrthoDB" id="5979331at2759"/>
<dbReference type="CDD" id="cd22758">
    <property type="entry name" value="OTU_232R-like"/>
    <property type="match status" value="1"/>
</dbReference>
<dbReference type="InterPro" id="IPR032675">
    <property type="entry name" value="LRR_dom_sf"/>
</dbReference>
<feature type="compositionally biased region" description="Basic and acidic residues" evidence="8">
    <location>
        <begin position="310"/>
        <end position="330"/>
    </location>
</feature>
<evidence type="ECO:0000313" key="11">
    <source>
        <dbReference type="Proteomes" id="UP000225706"/>
    </source>
</evidence>
<dbReference type="Proteomes" id="UP000225706">
    <property type="component" value="Unassembled WGS sequence"/>
</dbReference>
<keyword evidence="9" id="KW-0472">Membrane</keyword>
<gene>
    <name evidence="10" type="ORF">AWC38_SpisGene4099</name>
</gene>
<organism evidence="10 11">
    <name type="scientific">Stylophora pistillata</name>
    <name type="common">Smooth cauliflower coral</name>
    <dbReference type="NCBI Taxonomy" id="50429"/>
    <lineage>
        <taxon>Eukaryota</taxon>
        <taxon>Metazoa</taxon>
        <taxon>Cnidaria</taxon>
        <taxon>Anthozoa</taxon>
        <taxon>Hexacorallia</taxon>
        <taxon>Scleractinia</taxon>
        <taxon>Astrocoeniina</taxon>
        <taxon>Pocilloporidae</taxon>
        <taxon>Stylophora</taxon>
    </lineage>
</organism>
<keyword evidence="4" id="KW-0677">Repeat</keyword>
<evidence type="ECO:0000256" key="7">
    <source>
        <dbReference type="ARBA" id="ARBA00023224"/>
    </source>
</evidence>
<keyword evidence="3" id="KW-0433">Leucine-rich repeat</keyword>
<dbReference type="PROSITE" id="PS51450">
    <property type="entry name" value="LRR"/>
    <property type="match status" value="2"/>
</dbReference>
<keyword evidence="9" id="KW-0812">Transmembrane</keyword>
<reference evidence="11" key="1">
    <citation type="journal article" date="2017" name="bioRxiv">
        <title>Comparative analysis of the genomes of Stylophora pistillata and Acropora digitifera provides evidence for extensive differences between species of corals.</title>
        <authorList>
            <person name="Voolstra C.R."/>
            <person name="Li Y."/>
            <person name="Liew Y.J."/>
            <person name="Baumgarten S."/>
            <person name="Zoccola D."/>
            <person name="Flot J.-F."/>
            <person name="Tambutte S."/>
            <person name="Allemand D."/>
            <person name="Aranda M."/>
        </authorList>
    </citation>
    <scope>NUCLEOTIDE SEQUENCE [LARGE SCALE GENOMIC DNA]</scope>
</reference>
<keyword evidence="2" id="KW-1003">Cell membrane</keyword>
<evidence type="ECO:0000256" key="3">
    <source>
        <dbReference type="ARBA" id="ARBA00022614"/>
    </source>
</evidence>
<keyword evidence="7" id="KW-0807">Transducer</keyword>
<comment type="subcellular location">
    <subcellularLocation>
        <location evidence="1">Cell membrane</location>
        <topology evidence="1">Multi-pass membrane protein</topology>
    </subcellularLocation>
</comment>
<dbReference type="Pfam" id="PF00560">
    <property type="entry name" value="LRR_1"/>
    <property type="match status" value="1"/>
</dbReference>
<evidence type="ECO:0000256" key="4">
    <source>
        <dbReference type="ARBA" id="ARBA00022737"/>
    </source>
</evidence>
<keyword evidence="9" id="KW-1133">Transmembrane helix</keyword>
<evidence type="ECO:0000256" key="9">
    <source>
        <dbReference type="SAM" id="Phobius"/>
    </source>
</evidence>
<dbReference type="Gene3D" id="3.80.10.10">
    <property type="entry name" value="Ribonuclease Inhibitor"/>
    <property type="match status" value="1"/>
</dbReference>
<dbReference type="GO" id="GO:0009755">
    <property type="term" value="P:hormone-mediated signaling pathway"/>
    <property type="evidence" value="ECO:0007669"/>
    <property type="project" value="TreeGrafter"/>
</dbReference>
<keyword evidence="5" id="KW-0297">G-protein coupled receptor</keyword>
<dbReference type="Pfam" id="PF13855">
    <property type="entry name" value="LRR_8"/>
    <property type="match status" value="1"/>
</dbReference>
<evidence type="ECO:0000256" key="2">
    <source>
        <dbReference type="ARBA" id="ARBA00022475"/>
    </source>
</evidence>
<dbReference type="STRING" id="50429.A0A2B4SNY1"/>
<proteinExistence type="predicted"/>
<evidence type="ECO:0000313" key="10">
    <source>
        <dbReference type="EMBL" id="PFX31076.1"/>
    </source>
</evidence>
<name>A0A2B4SNY1_STYPI</name>
<dbReference type="SUPFAM" id="SSF52058">
    <property type="entry name" value="L domain-like"/>
    <property type="match status" value="1"/>
</dbReference>
<comment type="caution">
    <text evidence="10">The sequence shown here is derived from an EMBL/GenBank/DDBJ whole genome shotgun (WGS) entry which is preliminary data.</text>
</comment>
<dbReference type="PANTHER" id="PTHR24372:SF77">
    <property type="entry name" value="G-PROTEIN COUPLED RECEPTORS FAMILY 1 PROFILE DOMAIN-CONTAINING PROTEIN"/>
    <property type="match status" value="1"/>
</dbReference>
<feature type="region of interest" description="Disordered" evidence="8">
    <location>
        <begin position="303"/>
        <end position="349"/>
    </location>
</feature>
<dbReference type="GO" id="GO:0005886">
    <property type="term" value="C:plasma membrane"/>
    <property type="evidence" value="ECO:0007669"/>
    <property type="project" value="UniProtKB-SubCell"/>
</dbReference>
<dbReference type="Gene3D" id="3.90.70.80">
    <property type="match status" value="1"/>
</dbReference>
<keyword evidence="6 10" id="KW-0675">Receptor</keyword>
<feature type="transmembrane region" description="Helical" evidence="9">
    <location>
        <begin position="160"/>
        <end position="182"/>
    </location>
</feature>
<evidence type="ECO:0000256" key="6">
    <source>
        <dbReference type="ARBA" id="ARBA00023170"/>
    </source>
</evidence>
<dbReference type="InterPro" id="IPR003591">
    <property type="entry name" value="Leu-rich_rpt_typical-subtyp"/>
</dbReference>
<accession>A0A2B4SNY1</accession>
<evidence type="ECO:0000256" key="8">
    <source>
        <dbReference type="SAM" id="MobiDB-lite"/>
    </source>
</evidence>
<evidence type="ECO:0000256" key="5">
    <source>
        <dbReference type="ARBA" id="ARBA00023040"/>
    </source>
</evidence>
<sequence length="383" mass="43903">MKRLNENAFKDMTGLEELWLQDNNFTELPPKLFEDLKSLKELYLSENRIEALPDKIFKGLNKLKSLNIFGNKIQDLSSTTFKHANELRFLTLDTNLMCCHLDLFKENADCEYSFNDNFASCQSMFRNPAPRRSLWVVGLLSLFGSLFVVGWQYFSPDNNVVQSIMLVNLGISDGIMGIYLILIGIKDLQWSGEYYMHDYKWRTGSVELIAQLQHMQLEARRVNEKTDLKLELKKIASDKGFKIVDNEGSGNCMFYALSDQLEIALGIKIKHGELRQILAQYLRKNPKLVAGKSEEQLESQEFLGQSCKGQGEKKPDTEELSEEARESEEKVESEDTPDTEELTEEVKRPSGLEKGVKEFTWEEKVFLVIITYSVCGSILVNTI</sequence>
<dbReference type="SMART" id="SM00369">
    <property type="entry name" value="LRR_TYP"/>
    <property type="match status" value="3"/>
</dbReference>
<feature type="transmembrane region" description="Helical" evidence="9">
    <location>
        <begin position="134"/>
        <end position="154"/>
    </location>
</feature>
<evidence type="ECO:0000256" key="1">
    <source>
        <dbReference type="ARBA" id="ARBA00004651"/>
    </source>
</evidence>
<dbReference type="InterPro" id="IPR001611">
    <property type="entry name" value="Leu-rich_rpt"/>
</dbReference>
<keyword evidence="11" id="KW-1185">Reference proteome</keyword>
<dbReference type="AlphaFoldDB" id="A0A2B4SNY1"/>
<dbReference type="GO" id="GO:0008528">
    <property type="term" value="F:G protein-coupled peptide receptor activity"/>
    <property type="evidence" value="ECO:0007669"/>
    <property type="project" value="TreeGrafter"/>
</dbReference>
<feature type="compositionally biased region" description="Acidic residues" evidence="8">
    <location>
        <begin position="331"/>
        <end position="343"/>
    </location>
</feature>
<dbReference type="GO" id="GO:0007189">
    <property type="term" value="P:adenylate cyclase-activating G protein-coupled receptor signaling pathway"/>
    <property type="evidence" value="ECO:0007669"/>
    <property type="project" value="TreeGrafter"/>
</dbReference>
<dbReference type="EMBL" id="LSMT01000041">
    <property type="protein sequence ID" value="PFX31076.1"/>
    <property type="molecule type" value="Genomic_DNA"/>
</dbReference>
<dbReference type="PANTHER" id="PTHR24372">
    <property type="entry name" value="GLYCOPROTEIN HORMONE RECEPTOR"/>
    <property type="match status" value="1"/>
</dbReference>
<protein>
    <submittedName>
        <fullName evidence="10">G-protein coupled receptor GRL101</fullName>
    </submittedName>
</protein>